<reference evidence="2" key="1">
    <citation type="submission" date="2018-05" db="EMBL/GenBank/DDBJ databases">
        <authorList>
            <person name="Lanie J.A."/>
            <person name="Ng W.-L."/>
            <person name="Kazmierczak K.M."/>
            <person name="Andrzejewski T.M."/>
            <person name="Davidsen T.M."/>
            <person name="Wayne K.J."/>
            <person name="Tettelin H."/>
            <person name="Glass J.I."/>
            <person name="Rusch D."/>
            <person name="Podicherti R."/>
            <person name="Tsui H.-C.T."/>
            <person name="Winkler M.E."/>
        </authorList>
    </citation>
    <scope>NUCLEOTIDE SEQUENCE</scope>
</reference>
<name>A0A383BGY1_9ZZZZ</name>
<dbReference type="AlphaFoldDB" id="A0A383BGY1"/>
<feature type="non-terminal residue" evidence="2">
    <location>
        <position position="1"/>
    </location>
</feature>
<feature type="region of interest" description="Disordered" evidence="1">
    <location>
        <begin position="1"/>
        <end position="24"/>
    </location>
</feature>
<proteinExistence type="predicted"/>
<organism evidence="2">
    <name type="scientific">marine metagenome</name>
    <dbReference type="NCBI Taxonomy" id="408172"/>
    <lineage>
        <taxon>unclassified sequences</taxon>
        <taxon>metagenomes</taxon>
        <taxon>ecological metagenomes</taxon>
    </lineage>
</organism>
<accession>A0A383BGY1</accession>
<dbReference type="EMBL" id="UINC01200341">
    <property type="protein sequence ID" value="SVE19182.1"/>
    <property type="molecule type" value="Genomic_DNA"/>
</dbReference>
<gene>
    <name evidence="2" type="ORF">METZ01_LOCUS472036</name>
</gene>
<evidence type="ECO:0000256" key="1">
    <source>
        <dbReference type="SAM" id="MobiDB-lite"/>
    </source>
</evidence>
<protein>
    <submittedName>
        <fullName evidence="2">Uncharacterized protein</fullName>
    </submittedName>
</protein>
<evidence type="ECO:0000313" key="2">
    <source>
        <dbReference type="EMBL" id="SVE19182.1"/>
    </source>
</evidence>
<sequence length="24" mass="2787">DEAIVEHSPCRDYDSEHLNTERGN</sequence>